<dbReference type="InterPro" id="IPR007820">
    <property type="entry name" value="AbrB_fam"/>
</dbReference>
<feature type="transmembrane region" description="Helical" evidence="1">
    <location>
        <begin position="249"/>
        <end position="267"/>
    </location>
</feature>
<feature type="transmembrane region" description="Helical" evidence="1">
    <location>
        <begin position="342"/>
        <end position="360"/>
    </location>
</feature>
<reference evidence="2 3" key="1">
    <citation type="journal article" date="2015" name="Int. J. Syst. Evol. Microbiol.">
        <title>Roseomonas oryzae sp. nov., isolated from paddy rhizosphere soil.</title>
        <authorList>
            <person name="Ramaprasad E.V."/>
            <person name="Sasikala Ch."/>
            <person name="Ramana Ch.V."/>
        </authorList>
    </citation>
    <scope>NUCLEOTIDE SEQUENCE [LARGE SCALE GENOMIC DNA]</scope>
    <source>
        <strain evidence="2 3">KCTC 42542</strain>
    </source>
</reference>
<keyword evidence="1" id="KW-1133">Transmembrane helix</keyword>
<feature type="transmembrane region" description="Helical" evidence="1">
    <location>
        <begin position="198"/>
        <end position="220"/>
    </location>
</feature>
<dbReference type="PANTHER" id="PTHR38457:SF1">
    <property type="entry name" value="REGULATOR ABRB-RELATED"/>
    <property type="match status" value="1"/>
</dbReference>
<dbReference type="NCBIfam" id="TIGR03082">
    <property type="entry name" value="Gneg_AbrB_dup"/>
    <property type="match status" value="2"/>
</dbReference>
<dbReference type="EMBL" id="VUKA01000006">
    <property type="protein sequence ID" value="KAA2212654.1"/>
    <property type="molecule type" value="Genomic_DNA"/>
</dbReference>
<evidence type="ECO:0000313" key="3">
    <source>
        <dbReference type="Proteomes" id="UP000322110"/>
    </source>
</evidence>
<organism evidence="2 3">
    <name type="scientific">Teichococcus oryzae</name>
    <dbReference type="NCBI Taxonomy" id="1608942"/>
    <lineage>
        <taxon>Bacteria</taxon>
        <taxon>Pseudomonadati</taxon>
        <taxon>Pseudomonadota</taxon>
        <taxon>Alphaproteobacteria</taxon>
        <taxon>Acetobacterales</taxon>
        <taxon>Roseomonadaceae</taxon>
        <taxon>Roseomonas</taxon>
    </lineage>
</organism>
<feature type="transmembrane region" description="Helical" evidence="1">
    <location>
        <begin position="227"/>
        <end position="243"/>
    </location>
</feature>
<sequence length="370" mass="38610">MFRRLLQARRPTLAHWPLAGRWAALLGLTALVVVVLDRLGLPAALLLGAMGGGILVAVTEGRLRIAAWPFTLAQGIIGCLIARSLHREVLAELAADWPVILAGVVAVLVVSSLLGWLLARRQVLPGTTAIWGSSPGAASAMMLMAEAHGADVRLVAFMLYLRVALVAVIASLVARFWVGEVAPVAAVTAEAAPWFPPVAWGALVLTLLVGLGCAALARVLRLPAGPILLPMFVAALLQGYGLLQVELPPWLLAASYAAVGWSIGLRFTRPILAHAARAFPRVMASTLALIAACGVFAVILSAVAGIDPLTAYLATSPGGADSVAIIAATSQVDMPFIMAMQMARFILVLVTGPAIAAFFARRLPPNPPPD</sequence>
<feature type="transmembrane region" description="Helical" evidence="1">
    <location>
        <begin position="97"/>
        <end position="119"/>
    </location>
</feature>
<dbReference type="GO" id="GO:0010468">
    <property type="term" value="P:regulation of gene expression"/>
    <property type="evidence" value="ECO:0007669"/>
    <property type="project" value="InterPro"/>
</dbReference>
<keyword evidence="1" id="KW-0472">Membrane</keyword>
<evidence type="ECO:0000313" key="2">
    <source>
        <dbReference type="EMBL" id="KAA2212654.1"/>
    </source>
</evidence>
<dbReference type="GO" id="GO:0016020">
    <property type="term" value="C:membrane"/>
    <property type="evidence" value="ECO:0007669"/>
    <property type="project" value="InterPro"/>
</dbReference>
<comment type="caution">
    <text evidence="2">The sequence shown here is derived from an EMBL/GenBank/DDBJ whole genome shotgun (WGS) entry which is preliminary data.</text>
</comment>
<dbReference type="Proteomes" id="UP000322110">
    <property type="component" value="Unassembled WGS sequence"/>
</dbReference>
<dbReference type="InterPro" id="IPR017516">
    <property type="entry name" value="AbrB_dup"/>
</dbReference>
<dbReference type="RefSeq" id="WP_149812682.1">
    <property type="nucleotide sequence ID" value="NZ_VUKA01000006.1"/>
</dbReference>
<dbReference type="Pfam" id="PF05145">
    <property type="entry name" value="AbrB"/>
    <property type="match status" value="1"/>
</dbReference>
<gene>
    <name evidence="2" type="ORF">F0Q34_13125</name>
</gene>
<protein>
    <submittedName>
        <fullName evidence="2">AbrB family transcriptional regulator</fullName>
    </submittedName>
</protein>
<dbReference type="AlphaFoldDB" id="A0A5B2TEV8"/>
<evidence type="ECO:0000256" key="1">
    <source>
        <dbReference type="SAM" id="Phobius"/>
    </source>
</evidence>
<accession>A0A5B2TEV8</accession>
<feature type="transmembrane region" description="Helical" evidence="1">
    <location>
        <begin position="154"/>
        <end position="178"/>
    </location>
</feature>
<proteinExistence type="predicted"/>
<dbReference type="PANTHER" id="PTHR38457">
    <property type="entry name" value="REGULATOR ABRB-RELATED"/>
    <property type="match status" value="1"/>
</dbReference>
<feature type="transmembrane region" description="Helical" evidence="1">
    <location>
        <begin position="279"/>
        <end position="303"/>
    </location>
</feature>
<feature type="transmembrane region" description="Helical" evidence="1">
    <location>
        <begin position="39"/>
        <end position="58"/>
    </location>
</feature>
<keyword evidence="1" id="KW-0812">Transmembrane</keyword>
<dbReference type="OrthoDB" id="9809910at2"/>
<feature type="transmembrane region" description="Helical" evidence="1">
    <location>
        <begin position="12"/>
        <end position="33"/>
    </location>
</feature>
<dbReference type="PIRSF" id="PIRSF038991">
    <property type="entry name" value="Protein_AbrB"/>
    <property type="match status" value="1"/>
</dbReference>
<feature type="transmembrane region" description="Helical" evidence="1">
    <location>
        <begin position="65"/>
        <end position="85"/>
    </location>
</feature>
<name>A0A5B2TEV8_9PROT</name>
<keyword evidence="3" id="KW-1185">Reference proteome</keyword>